<dbReference type="InterPro" id="IPR018303">
    <property type="entry name" value="ATPase_P-typ_P_site"/>
</dbReference>
<keyword evidence="5" id="KW-0633">Potassium transport</keyword>
<evidence type="ECO:0000256" key="11">
    <source>
        <dbReference type="ARBA" id="ARBA00022958"/>
    </source>
</evidence>
<feature type="transmembrane region" description="Helical" evidence="22">
    <location>
        <begin position="192"/>
        <end position="211"/>
    </location>
</feature>
<feature type="transmembrane region" description="Helical" evidence="22">
    <location>
        <begin position="163"/>
        <end position="186"/>
    </location>
</feature>
<dbReference type="SFLD" id="SFLDG00002">
    <property type="entry name" value="C1.7:_P-type_atpase_like"/>
    <property type="match status" value="1"/>
</dbReference>
<evidence type="ECO:0000256" key="23">
    <source>
        <dbReference type="SAM" id="SignalP"/>
    </source>
</evidence>
<dbReference type="PRINTS" id="PR00119">
    <property type="entry name" value="CATATPASE"/>
</dbReference>
<dbReference type="GO" id="GO:0005524">
    <property type="term" value="F:ATP binding"/>
    <property type="evidence" value="ECO:0007669"/>
    <property type="project" value="UniProtKB-KW"/>
</dbReference>
<feature type="transmembrane region" description="Helical" evidence="22">
    <location>
        <begin position="918"/>
        <end position="938"/>
    </location>
</feature>
<evidence type="ECO:0000256" key="21">
    <source>
        <dbReference type="ARBA" id="ARBA00049499"/>
    </source>
</evidence>
<evidence type="ECO:0000256" key="15">
    <source>
        <dbReference type="ARBA" id="ARBA00023065"/>
    </source>
</evidence>
<keyword evidence="16 22" id="KW-0472">Membrane</keyword>
<evidence type="ECO:0000256" key="12">
    <source>
        <dbReference type="ARBA" id="ARBA00022967"/>
    </source>
</evidence>
<evidence type="ECO:0000256" key="14">
    <source>
        <dbReference type="ARBA" id="ARBA00023053"/>
    </source>
</evidence>
<dbReference type="GO" id="GO:0016887">
    <property type="term" value="F:ATP hydrolysis activity"/>
    <property type="evidence" value="ECO:0007669"/>
    <property type="project" value="InterPro"/>
</dbReference>
<dbReference type="InterPro" id="IPR023298">
    <property type="entry name" value="ATPase_P-typ_TM_dom_sf"/>
</dbReference>
<dbReference type="SFLD" id="SFLDS00003">
    <property type="entry name" value="Haloacid_Dehalogenase"/>
    <property type="match status" value="1"/>
</dbReference>
<keyword evidence="13 22" id="KW-1133">Transmembrane helix</keyword>
<dbReference type="PANTHER" id="PTHR42861">
    <property type="entry name" value="CALCIUM-TRANSPORTING ATPASE"/>
    <property type="match status" value="1"/>
</dbReference>
<evidence type="ECO:0000256" key="16">
    <source>
        <dbReference type="ARBA" id="ARBA00023136"/>
    </source>
</evidence>
<evidence type="ECO:0000256" key="6">
    <source>
        <dbReference type="ARBA" id="ARBA00022692"/>
    </source>
</evidence>
<keyword evidence="17" id="KW-0739">Sodium transport</keyword>
<reference evidence="25" key="1">
    <citation type="journal article" date="2021" name="Nat. Commun.">
        <title>Genetic determinants of endophytism in the Arabidopsis root mycobiome.</title>
        <authorList>
            <person name="Mesny F."/>
            <person name="Miyauchi S."/>
            <person name="Thiergart T."/>
            <person name="Pickel B."/>
            <person name="Atanasova L."/>
            <person name="Karlsson M."/>
            <person name="Huettel B."/>
            <person name="Barry K.W."/>
            <person name="Haridas S."/>
            <person name="Chen C."/>
            <person name="Bauer D."/>
            <person name="Andreopoulos W."/>
            <person name="Pangilinan J."/>
            <person name="LaButti K."/>
            <person name="Riley R."/>
            <person name="Lipzen A."/>
            <person name="Clum A."/>
            <person name="Drula E."/>
            <person name="Henrissat B."/>
            <person name="Kohler A."/>
            <person name="Grigoriev I.V."/>
            <person name="Martin F.M."/>
            <person name="Hacquard S."/>
        </authorList>
    </citation>
    <scope>NUCLEOTIDE SEQUENCE</scope>
    <source>
        <strain evidence="25">FSSC 5 MPI-SDFR-AT-0091</strain>
    </source>
</reference>
<feature type="signal peptide" evidence="23">
    <location>
        <begin position="1"/>
        <end position="23"/>
    </location>
</feature>
<evidence type="ECO:0000313" key="25">
    <source>
        <dbReference type="EMBL" id="KAH7258619.1"/>
    </source>
</evidence>
<evidence type="ECO:0000256" key="10">
    <source>
        <dbReference type="ARBA" id="ARBA00022842"/>
    </source>
</evidence>
<gene>
    <name evidence="25" type="ORF">B0J15DRAFT_494155</name>
</gene>
<comment type="catalytic activity">
    <reaction evidence="20">
        <text>K(+)(in) + ATP + H2O = K(+)(out) + ADP + phosphate + H(+)</text>
        <dbReference type="Rhea" id="RHEA:75815"/>
        <dbReference type="ChEBI" id="CHEBI:15377"/>
        <dbReference type="ChEBI" id="CHEBI:15378"/>
        <dbReference type="ChEBI" id="CHEBI:29103"/>
        <dbReference type="ChEBI" id="CHEBI:30616"/>
        <dbReference type="ChEBI" id="CHEBI:43474"/>
        <dbReference type="ChEBI" id="CHEBI:456216"/>
    </reaction>
</comment>
<dbReference type="SMART" id="SM00831">
    <property type="entry name" value="Cation_ATPase_N"/>
    <property type="match status" value="1"/>
</dbReference>
<evidence type="ECO:0000256" key="17">
    <source>
        <dbReference type="ARBA" id="ARBA00023201"/>
    </source>
</evidence>
<dbReference type="InterPro" id="IPR006414">
    <property type="entry name" value="P-type_ATPase_IID"/>
</dbReference>
<dbReference type="InterPro" id="IPR001757">
    <property type="entry name" value="P_typ_ATPase"/>
</dbReference>
<dbReference type="Pfam" id="PF13246">
    <property type="entry name" value="Cation_ATPase"/>
    <property type="match status" value="1"/>
</dbReference>
<comment type="subcellular location">
    <subcellularLocation>
        <location evidence="2">Cell membrane</location>
        <topology evidence="2">Multi-pass membrane protein</topology>
    </subcellularLocation>
</comment>
<feature type="chain" id="PRO_5040125324" description="P-type Na(+) transporter" evidence="23">
    <location>
        <begin position="24"/>
        <end position="1161"/>
    </location>
</feature>
<evidence type="ECO:0000256" key="8">
    <source>
        <dbReference type="ARBA" id="ARBA00022741"/>
    </source>
</evidence>
<dbReference type="FunFam" id="3.40.50.1000:FF:000001">
    <property type="entry name" value="Phospholipid-transporting ATPase IC"/>
    <property type="match status" value="1"/>
</dbReference>
<keyword evidence="26" id="KW-1185">Reference proteome</keyword>
<keyword evidence="23" id="KW-0732">Signal</keyword>
<dbReference type="InterPro" id="IPR023299">
    <property type="entry name" value="ATPase_P-typ_cyto_dom_N"/>
</dbReference>
<feature type="transmembrane region" description="Helical" evidence="22">
    <location>
        <begin position="390"/>
        <end position="411"/>
    </location>
</feature>
<feature type="domain" description="Cation-transporting P-type ATPase N-terminal" evidence="24">
    <location>
        <begin position="114"/>
        <end position="188"/>
    </location>
</feature>
<evidence type="ECO:0000256" key="19">
    <source>
        <dbReference type="ARBA" id="ARBA00035029"/>
    </source>
</evidence>
<keyword evidence="4" id="KW-1003">Cell membrane</keyword>
<dbReference type="SUPFAM" id="SSF81660">
    <property type="entry name" value="Metal cation-transporting ATPase, ATP-binding domain N"/>
    <property type="match status" value="1"/>
</dbReference>
<proteinExistence type="inferred from homology"/>
<dbReference type="InterPro" id="IPR008250">
    <property type="entry name" value="ATPase_P-typ_transduc_dom_A_sf"/>
</dbReference>
<dbReference type="InterPro" id="IPR044492">
    <property type="entry name" value="P_typ_ATPase_HD_dom"/>
</dbReference>
<keyword evidence="8" id="KW-0547">Nucleotide-binding</keyword>
<keyword evidence="15" id="KW-0406">Ion transport</keyword>
<evidence type="ECO:0000256" key="20">
    <source>
        <dbReference type="ARBA" id="ARBA00048599"/>
    </source>
</evidence>
<evidence type="ECO:0000256" key="2">
    <source>
        <dbReference type="ARBA" id="ARBA00004651"/>
    </source>
</evidence>
<dbReference type="GO" id="GO:0046872">
    <property type="term" value="F:metal ion binding"/>
    <property type="evidence" value="ECO:0007669"/>
    <property type="project" value="UniProtKB-KW"/>
</dbReference>
<dbReference type="FunFam" id="1.20.1110.10:FF:000020">
    <property type="entry name" value="Sodium ion P-type ATPase"/>
    <property type="match status" value="1"/>
</dbReference>
<keyword evidence="10" id="KW-0460">Magnesium</keyword>
<feature type="transmembrane region" description="Helical" evidence="22">
    <location>
        <begin position="959"/>
        <end position="986"/>
    </location>
</feature>
<evidence type="ECO:0000256" key="22">
    <source>
        <dbReference type="SAM" id="Phobius"/>
    </source>
</evidence>
<evidence type="ECO:0000256" key="7">
    <source>
        <dbReference type="ARBA" id="ARBA00022723"/>
    </source>
</evidence>
<dbReference type="InterPro" id="IPR036412">
    <property type="entry name" value="HAD-like_sf"/>
</dbReference>
<keyword evidence="14" id="KW-0915">Sodium</keyword>
<feature type="transmembrane region" description="Helical" evidence="22">
    <location>
        <begin position="1091"/>
        <end position="1111"/>
    </location>
</feature>
<evidence type="ECO:0000256" key="18">
    <source>
        <dbReference type="ARBA" id="ARBA00035017"/>
    </source>
</evidence>
<feature type="transmembrane region" description="Helical" evidence="22">
    <location>
        <begin position="417"/>
        <end position="442"/>
    </location>
</feature>
<evidence type="ECO:0000256" key="9">
    <source>
        <dbReference type="ARBA" id="ARBA00022840"/>
    </source>
</evidence>
<dbReference type="SUPFAM" id="SSF56784">
    <property type="entry name" value="HAD-like"/>
    <property type="match status" value="1"/>
</dbReference>
<dbReference type="EC" id="7.2.2.3" evidence="19"/>
<evidence type="ECO:0000256" key="3">
    <source>
        <dbReference type="ARBA" id="ARBA00022448"/>
    </source>
</evidence>
<dbReference type="FunFam" id="1.20.1110.10:FF:000015">
    <property type="entry name" value="Sodium ion P-type ATPase"/>
    <property type="match status" value="1"/>
</dbReference>
<organism evidence="25 26">
    <name type="scientific">Fusarium solani</name>
    <name type="common">Filamentous fungus</name>
    <dbReference type="NCBI Taxonomy" id="169388"/>
    <lineage>
        <taxon>Eukaryota</taxon>
        <taxon>Fungi</taxon>
        <taxon>Dikarya</taxon>
        <taxon>Ascomycota</taxon>
        <taxon>Pezizomycotina</taxon>
        <taxon>Sordariomycetes</taxon>
        <taxon>Hypocreomycetidae</taxon>
        <taxon>Hypocreales</taxon>
        <taxon>Nectriaceae</taxon>
        <taxon>Fusarium</taxon>
        <taxon>Fusarium solani species complex</taxon>
    </lineage>
</organism>
<dbReference type="FunFam" id="3.40.50.1000:FF:000047">
    <property type="entry name" value="Sodium P-type ATPase"/>
    <property type="match status" value="1"/>
</dbReference>
<dbReference type="InterPro" id="IPR059000">
    <property type="entry name" value="ATPase_P-type_domA"/>
</dbReference>
<comment type="similarity">
    <text evidence="18">Belongs to the cation transport ATPase (P-type) (TC 3.A.3) family. Type IID subfamily.</text>
</comment>
<name>A0A9P9HJ86_FUSSL</name>
<keyword evidence="6 22" id="KW-0812">Transmembrane</keyword>
<dbReference type="Pfam" id="PF00122">
    <property type="entry name" value="E1-E2_ATPase"/>
    <property type="match status" value="1"/>
</dbReference>
<dbReference type="Pfam" id="PF00689">
    <property type="entry name" value="Cation_ATPase_C"/>
    <property type="match status" value="1"/>
</dbReference>
<evidence type="ECO:0000313" key="26">
    <source>
        <dbReference type="Proteomes" id="UP000736672"/>
    </source>
</evidence>
<dbReference type="FunFam" id="3.40.1110.10:FF:000039">
    <property type="entry name" value="Sodium P-type ATPase"/>
    <property type="match status" value="1"/>
</dbReference>
<keyword evidence="9" id="KW-0067">ATP-binding</keyword>
<keyword evidence="3" id="KW-0813">Transport</keyword>
<dbReference type="InterPro" id="IPR006068">
    <property type="entry name" value="ATPase_P-typ_cation-transptr_C"/>
</dbReference>
<evidence type="ECO:0000256" key="1">
    <source>
        <dbReference type="ARBA" id="ARBA00001946"/>
    </source>
</evidence>
<dbReference type="SUPFAM" id="SSF81653">
    <property type="entry name" value="Calcium ATPase, transduction domain A"/>
    <property type="match status" value="1"/>
</dbReference>
<dbReference type="PROSITE" id="PS00154">
    <property type="entry name" value="ATPASE_E1_E2"/>
    <property type="match status" value="1"/>
</dbReference>
<dbReference type="AlphaFoldDB" id="A0A9P9HJ86"/>
<keyword evidence="11" id="KW-0630">Potassium</keyword>
<dbReference type="SUPFAM" id="SSF81665">
    <property type="entry name" value="Calcium ATPase, transmembrane domain M"/>
    <property type="match status" value="1"/>
</dbReference>
<accession>A0A9P9HJ86</accession>
<dbReference type="SFLD" id="SFLDF00027">
    <property type="entry name" value="p-type_atpase"/>
    <property type="match status" value="1"/>
</dbReference>
<evidence type="ECO:0000259" key="24">
    <source>
        <dbReference type="SMART" id="SM00831"/>
    </source>
</evidence>
<dbReference type="Gene3D" id="1.20.1110.10">
    <property type="entry name" value="Calcium-transporting ATPase, transmembrane domain"/>
    <property type="match status" value="2"/>
</dbReference>
<dbReference type="CDD" id="cd02086">
    <property type="entry name" value="P-type_ATPase_Na_ENA"/>
    <property type="match status" value="1"/>
</dbReference>
<feature type="transmembrane region" description="Helical" evidence="22">
    <location>
        <begin position="881"/>
        <end position="902"/>
    </location>
</feature>
<dbReference type="OrthoDB" id="3352408at2759"/>
<dbReference type="GO" id="GO:0008554">
    <property type="term" value="F:P-type sodium transporter activity"/>
    <property type="evidence" value="ECO:0007669"/>
    <property type="project" value="UniProtKB-EC"/>
</dbReference>
<keyword evidence="12" id="KW-1278">Translocase</keyword>
<dbReference type="Gene3D" id="2.70.150.10">
    <property type="entry name" value="Calcium-transporting ATPase, cytoplasmic transduction domain A"/>
    <property type="match status" value="1"/>
</dbReference>
<evidence type="ECO:0000256" key="5">
    <source>
        <dbReference type="ARBA" id="ARBA00022538"/>
    </source>
</evidence>
<evidence type="ECO:0000256" key="13">
    <source>
        <dbReference type="ARBA" id="ARBA00022989"/>
    </source>
</evidence>
<dbReference type="EMBL" id="JAGTJS010000009">
    <property type="protein sequence ID" value="KAH7258619.1"/>
    <property type="molecule type" value="Genomic_DNA"/>
</dbReference>
<comment type="catalytic activity">
    <reaction evidence="21">
        <text>Na(+)(in) + ATP + H2O = Na(+)(out) + ADP + phosphate + H(+)</text>
        <dbReference type="Rhea" id="RHEA:14633"/>
        <dbReference type="ChEBI" id="CHEBI:15377"/>
        <dbReference type="ChEBI" id="CHEBI:15378"/>
        <dbReference type="ChEBI" id="CHEBI:29101"/>
        <dbReference type="ChEBI" id="CHEBI:30616"/>
        <dbReference type="ChEBI" id="CHEBI:43474"/>
        <dbReference type="ChEBI" id="CHEBI:456216"/>
        <dbReference type="EC" id="7.2.2.3"/>
    </reaction>
    <physiologicalReaction direction="left-to-right" evidence="21">
        <dbReference type="Rhea" id="RHEA:14634"/>
    </physiologicalReaction>
</comment>
<dbReference type="GO" id="GO:0005886">
    <property type="term" value="C:plasma membrane"/>
    <property type="evidence" value="ECO:0007669"/>
    <property type="project" value="UniProtKB-SubCell"/>
</dbReference>
<comment type="cofactor">
    <cofactor evidence="1">
        <name>Mg(2+)</name>
        <dbReference type="ChEBI" id="CHEBI:18420"/>
    </cofactor>
</comment>
<feature type="transmembrane region" description="Helical" evidence="22">
    <location>
        <begin position="1059"/>
        <end position="1079"/>
    </location>
</feature>
<dbReference type="NCBIfam" id="TIGR01494">
    <property type="entry name" value="ATPase_P-type"/>
    <property type="match status" value="2"/>
</dbReference>
<comment type="caution">
    <text evidence="25">The sequence shown here is derived from an EMBL/GenBank/DDBJ whole genome shotgun (WGS) entry which is preliminary data.</text>
</comment>
<dbReference type="GO" id="GO:0006813">
    <property type="term" value="P:potassium ion transport"/>
    <property type="evidence" value="ECO:0007669"/>
    <property type="project" value="UniProtKB-KW"/>
</dbReference>
<dbReference type="Proteomes" id="UP000736672">
    <property type="component" value="Unassembled WGS sequence"/>
</dbReference>
<feature type="transmembrane region" description="Helical" evidence="22">
    <location>
        <begin position="1006"/>
        <end position="1030"/>
    </location>
</feature>
<keyword evidence="7" id="KW-0479">Metal-binding</keyword>
<evidence type="ECO:0000256" key="4">
    <source>
        <dbReference type="ARBA" id="ARBA00022475"/>
    </source>
</evidence>
<sequence length="1161" mass="127552">MLVGLGILASVRFASWLLPSLLARESDCRLLLVSSAPEFHRRHLPLLTGRDREREIHGFEADYKGDPLPSAALCRDSFLSQPLSIELGSLIMSQKLIEEAAHVSGQANTPMTAPAHSLTFEQVAEQLDANIEDGLTSDEAKKRLEEYGRNEFGAEKGVQPLKIFIGQIANALTLVLILAMAASFGIQSWIEGGVVAAVIILNIVVGFLQEYQAAKTMDSLRSLSSPTAHAVRNGNNEVVVTAEIVPGDMVELKTGDTIPADIRLVEAINFETNEALLTGESLPVRKEINTTFAEDTGPGDRLNVAYSSSTVTKGRARGVVFATGMYTEIGQIAAALRGKTSKRRQPKRDADGNTNIGRWMQAWTLTFSDAAGRFLGVNVGTPLQRKLSKLAILLLGTAIICAIIVLAANKFNTKREVIIYAVATGLSMIPASLIVVLTITMAAGTKRMVQRNVIVRNLKSLEALGAVTNICSDKTGTLTQGTMIVKKAWIPGRGTYSVGATNEPFNPTLGQLGLTEAEPKDINFQSEDSEGTPIDPEALVARDTGLQEYLNVASLANLATVHQLEGQWHARGDPTECAIQVFATRFNWNRARLSTGEKARWHEVAEFPFDSDVKKMSVIFNDNESQKQWVFTKGAVERVLTSCPVYAVGDEIRPLTDSIKDDVISNMESLARLGLRVLALASRTDIRHVNENEAELDRAQFESDLIFRGLIGLYDPPRPESAPSVAKCHAAGVSVHMLTGDHPATARAIALEVGILPSRMSEIPQDVAKAMVMAASEFDKLSDEEIDQLPLLPLVVARCAPQTKVRMIEALHRRKAFVAMTGDGVNDSPSLKRSDVGIAMGQAGSDVAKEASDIVLTDDNFASILNAVEEGRRMFDNIQKFILHVLAENIAQACTLLIGLAFKDKNGLSVFPLAPVEILWIIMITSGMPDMGLGFEIAAPDIMQRPPQNLKQGVFTPELLIDMVVYGLWMSALCLASFVLVLYGFGNGAADIGENCNNEYSEGCRVIFRARSTTFACLTWFALFLAWEMVNMRRSFFRMKPKSKKYFTQWMHDVWRNPFLFWAIVAGFVTMFPLIYIPGLNTVVFKHAPISWEWGIVFIEAVLFFLGIESWKWAKRIYFRRQARKTTGGVEDMETRVFGKYYSMASGSQDEETGNREKVAA</sequence>
<dbReference type="Gene3D" id="3.40.1110.10">
    <property type="entry name" value="Calcium-transporting ATPase, cytoplasmic domain N"/>
    <property type="match status" value="1"/>
</dbReference>
<dbReference type="NCBIfam" id="TIGR01523">
    <property type="entry name" value="ATPase-IID_K-Na"/>
    <property type="match status" value="1"/>
</dbReference>
<protein>
    <recommendedName>
        <fullName evidence="19">P-type Na(+) transporter</fullName>
        <ecNumber evidence="19">7.2.2.3</ecNumber>
    </recommendedName>
</protein>
<dbReference type="Pfam" id="PF00690">
    <property type="entry name" value="Cation_ATPase_N"/>
    <property type="match status" value="1"/>
</dbReference>
<dbReference type="InterPro" id="IPR004014">
    <property type="entry name" value="ATPase_P-typ_cation-transptr_N"/>
</dbReference>